<dbReference type="Proteomes" id="UP000478636">
    <property type="component" value="Unassembled WGS sequence"/>
</dbReference>
<evidence type="ECO:0000256" key="1">
    <source>
        <dbReference type="SAM" id="Coils"/>
    </source>
</evidence>
<sequence length="151" mass="15947">MFKKHTRSKKFVLTLLLLPVLSFAGFAATTYFFGVLSPSTNIGALSTASQGFNGSMQAIQDALTGLTSKFNTEQQQHQDDLEQAQAQIQKANDNIKAANAAVDAANTALNDPKTGTNVTTQQAIAANANTSVTDRTVDVDPNNAKTSTANP</sequence>
<dbReference type="RefSeq" id="WP_252968553.1">
    <property type="nucleotide sequence ID" value="NZ_DAITWI010000003.1"/>
</dbReference>
<comment type="caution">
    <text evidence="4">The sequence shown here is derived from an EMBL/GenBank/DDBJ whole genome shotgun (WGS) entry which is preliminary data.</text>
</comment>
<feature type="signal peptide" evidence="3">
    <location>
        <begin position="1"/>
        <end position="27"/>
    </location>
</feature>
<gene>
    <name evidence="4" type="ORF">GQS40_10855</name>
</gene>
<keyword evidence="1" id="KW-0175">Coiled coil</keyword>
<evidence type="ECO:0000313" key="5">
    <source>
        <dbReference type="Proteomes" id="UP000478636"/>
    </source>
</evidence>
<feature type="coiled-coil region" evidence="1">
    <location>
        <begin position="74"/>
        <end position="108"/>
    </location>
</feature>
<organism evidence="4 5">
    <name type="scientific">Leuconostoc lactis</name>
    <dbReference type="NCBI Taxonomy" id="1246"/>
    <lineage>
        <taxon>Bacteria</taxon>
        <taxon>Bacillati</taxon>
        <taxon>Bacillota</taxon>
        <taxon>Bacilli</taxon>
        <taxon>Lactobacillales</taxon>
        <taxon>Lactobacillaceae</taxon>
        <taxon>Leuconostoc</taxon>
    </lineage>
</organism>
<accession>A0A6L7AEH6</accession>
<evidence type="ECO:0000313" key="4">
    <source>
        <dbReference type="EMBL" id="MWN21639.1"/>
    </source>
</evidence>
<protein>
    <submittedName>
        <fullName evidence="4">Uncharacterized protein</fullName>
    </submittedName>
</protein>
<reference evidence="4 5" key="1">
    <citation type="submission" date="2019-12" db="EMBL/GenBank/DDBJ databases">
        <title>Complete genome sequence of Leuconostoc lactis strain AVN1 provides insights into metabolic potential.</title>
        <authorList>
            <person name="Besrour N."/>
            <person name="Najjari A."/>
            <person name="Fhoula I."/>
            <person name="Jaballah S."/>
            <person name="Klibi N."/>
            <person name="Ouzari H.I."/>
        </authorList>
    </citation>
    <scope>NUCLEOTIDE SEQUENCE [LARGE SCALE GENOMIC DNA]</scope>
    <source>
        <strain evidence="4 5">AVN1</strain>
    </source>
</reference>
<name>A0A6L7AEH6_LEULA</name>
<evidence type="ECO:0000256" key="3">
    <source>
        <dbReference type="SAM" id="SignalP"/>
    </source>
</evidence>
<feature type="chain" id="PRO_5026880230" evidence="3">
    <location>
        <begin position="28"/>
        <end position="151"/>
    </location>
</feature>
<keyword evidence="3" id="KW-0732">Signal</keyword>
<evidence type="ECO:0000256" key="2">
    <source>
        <dbReference type="SAM" id="MobiDB-lite"/>
    </source>
</evidence>
<feature type="region of interest" description="Disordered" evidence="2">
    <location>
        <begin position="126"/>
        <end position="151"/>
    </location>
</feature>
<proteinExistence type="predicted"/>
<dbReference type="EMBL" id="WSZI01000017">
    <property type="protein sequence ID" value="MWN21639.1"/>
    <property type="molecule type" value="Genomic_DNA"/>
</dbReference>
<dbReference type="AlphaFoldDB" id="A0A6L7AEH6"/>